<evidence type="ECO:0000313" key="3">
    <source>
        <dbReference type="EMBL" id="CAH0367504.1"/>
    </source>
</evidence>
<protein>
    <submittedName>
        <fullName evidence="2">Uncharacterized protein</fullName>
    </submittedName>
</protein>
<keyword evidence="1" id="KW-0732">Signal</keyword>
<sequence length="185" mass="19922">MQAMLLSCIALLSCTCAGALVPTAAPRRRRRHSPKLRMSADQPVLMRIVFAATTTASDVRQAIKEYPVCDLPGAPTASTEGDTQLMLWRAPPEGDAYASEVKRRSRCEIDRVPYAGGESVPDGGMAFRISTDGAVALEASRVVADPGELPKVIREKQLCKKMLAWLEGRVECTSSSLRPVGSGSF</sequence>
<reference evidence="3" key="2">
    <citation type="submission" date="2021-11" db="EMBL/GenBank/DDBJ databases">
        <authorList>
            <consortium name="Genoscope - CEA"/>
            <person name="William W."/>
        </authorList>
    </citation>
    <scope>NUCLEOTIDE SEQUENCE</scope>
</reference>
<dbReference type="AlphaFoldDB" id="A0A7S4ED14"/>
<proteinExistence type="predicted"/>
<keyword evidence="4" id="KW-1185">Reference proteome</keyword>
<evidence type="ECO:0000313" key="2">
    <source>
        <dbReference type="EMBL" id="CAE0704466.1"/>
    </source>
</evidence>
<gene>
    <name evidence="2" type="ORF">PCAL00307_LOCUS19914</name>
    <name evidence="3" type="ORF">PECAL_2P05280</name>
</gene>
<dbReference type="EMBL" id="CAKKNE010000002">
    <property type="protein sequence ID" value="CAH0367504.1"/>
    <property type="molecule type" value="Genomic_DNA"/>
</dbReference>
<dbReference type="Proteomes" id="UP000789595">
    <property type="component" value="Unassembled WGS sequence"/>
</dbReference>
<dbReference type="EMBL" id="HBIW01023076">
    <property type="protein sequence ID" value="CAE0704466.1"/>
    <property type="molecule type" value="Transcribed_RNA"/>
</dbReference>
<reference evidence="2" key="1">
    <citation type="submission" date="2021-01" db="EMBL/GenBank/DDBJ databases">
        <authorList>
            <person name="Corre E."/>
            <person name="Pelletier E."/>
            <person name="Niang G."/>
            <person name="Scheremetjew M."/>
            <person name="Finn R."/>
            <person name="Kale V."/>
            <person name="Holt S."/>
            <person name="Cochrane G."/>
            <person name="Meng A."/>
            <person name="Brown T."/>
            <person name="Cohen L."/>
        </authorList>
    </citation>
    <scope>NUCLEOTIDE SEQUENCE</scope>
    <source>
        <strain evidence="2">CCMP1756</strain>
    </source>
</reference>
<accession>A0A7S4ED14</accession>
<organism evidence="2">
    <name type="scientific">Pelagomonas calceolata</name>
    <dbReference type="NCBI Taxonomy" id="35677"/>
    <lineage>
        <taxon>Eukaryota</taxon>
        <taxon>Sar</taxon>
        <taxon>Stramenopiles</taxon>
        <taxon>Ochrophyta</taxon>
        <taxon>Pelagophyceae</taxon>
        <taxon>Pelagomonadales</taxon>
        <taxon>Pelagomonadaceae</taxon>
        <taxon>Pelagomonas</taxon>
    </lineage>
</organism>
<evidence type="ECO:0000313" key="4">
    <source>
        <dbReference type="Proteomes" id="UP000789595"/>
    </source>
</evidence>
<feature type="signal peptide" evidence="1">
    <location>
        <begin position="1"/>
        <end position="19"/>
    </location>
</feature>
<name>A0A7S4ED14_9STRA</name>
<feature type="chain" id="PRO_5036212402" evidence="1">
    <location>
        <begin position="20"/>
        <end position="185"/>
    </location>
</feature>
<evidence type="ECO:0000256" key="1">
    <source>
        <dbReference type="SAM" id="SignalP"/>
    </source>
</evidence>